<name>A0A101GYQ6_9BACT</name>
<comment type="caution">
    <text evidence="2">The sequence shown here is derived from an EMBL/GenBank/DDBJ whole genome shotgun (WGS) entry which is preliminary data.</text>
</comment>
<evidence type="ECO:0000313" key="2">
    <source>
        <dbReference type="EMBL" id="KUK67084.1"/>
    </source>
</evidence>
<dbReference type="GO" id="GO:0042586">
    <property type="term" value="F:peptide deformylase activity"/>
    <property type="evidence" value="ECO:0007669"/>
    <property type="project" value="InterPro"/>
</dbReference>
<gene>
    <name evidence="2" type="ORF">XD87_0342</name>
</gene>
<evidence type="ECO:0000313" key="3">
    <source>
        <dbReference type="Proteomes" id="UP000053469"/>
    </source>
</evidence>
<reference evidence="3" key="1">
    <citation type="journal article" date="2015" name="MBio">
        <title>Genome-Resolved Metagenomic Analysis Reveals Roles for Candidate Phyla and Other Microbial Community Members in Biogeochemical Transformations in Oil Reservoirs.</title>
        <authorList>
            <person name="Hu P."/>
            <person name="Tom L."/>
            <person name="Singh A."/>
            <person name="Thomas B.C."/>
            <person name="Baker B.J."/>
            <person name="Piceno Y.M."/>
            <person name="Andersen G.L."/>
            <person name="Banfield J.F."/>
        </authorList>
    </citation>
    <scope>NUCLEOTIDE SEQUENCE [LARGE SCALE GENOMIC DNA]</scope>
</reference>
<dbReference type="InterPro" id="IPR036821">
    <property type="entry name" value="Peptide_deformylase_sf"/>
</dbReference>
<dbReference type="EMBL" id="LGGI01000042">
    <property type="protein sequence ID" value="KUK67084.1"/>
    <property type="molecule type" value="Genomic_DNA"/>
</dbReference>
<accession>A0A101GYQ6</accession>
<proteinExistence type="inferred from homology"/>
<dbReference type="SUPFAM" id="SSF56420">
    <property type="entry name" value="Peptide deformylase"/>
    <property type="match status" value="1"/>
</dbReference>
<organism evidence="2 3">
    <name type="scientific">candidate division WS6 bacterium 36_33</name>
    <dbReference type="NCBI Taxonomy" id="1641388"/>
    <lineage>
        <taxon>Bacteria</taxon>
        <taxon>Candidatus Dojkabacteria</taxon>
    </lineage>
</organism>
<dbReference type="Proteomes" id="UP000053469">
    <property type="component" value="Unassembled WGS sequence"/>
</dbReference>
<evidence type="ECO:0000256" key="1">
    <source>
        <dbReference type="ARBA" id="ARBA00010759"/>
    </source>
</evidence>
<dbReference type="AlphaFoldDB" id="A0A101GYQ6"/>
<sequence length="92" mass="10796">MSRQLKIYTIENKEEEKCLRKKSVPVDEKLFKDPEFQEFLDDLLYTALHSEEQDNVPAGGIAAPQVGRNLRAFYTLDYDTDKWQLFINPEIT</sequence>
<feature type="non-terminal residue" evidence="2">
    <location>
        <position position="92"/>
    </location>
</feature>
<dbReference type="Gene3D" id="3.90.45.10">
    <property type="entry name" value="Peptide deformylase"/>
    <property type="match status" value="1"/>
</dbReference>
<dbReference type="Pfam" id="PF01327">
    <property type="entry name" value="Pep_deformylase"/>
    <property type="match status" value="1"/>
</dbReference>
<protein>
    <submittedName>
        <fullName evidence="2">Formylmethionine deformylase</fullName>
    </submittedName>
</protein>
<dbReference type="InterPro" id="IPR023635">
    <property type="entry name" value="Peptide_deformylase"/>
</dbReference>
<comment type="similarity">
    <text evidence="1">Belongs to the polypeptide deformylase family.</text>
</comment>